<keyword evidence="5 7" id="KW-1133">Transmembrane helix</keyword>
<feature type="transmembrane region" description="Helical" evidence="7">
    <location>
        <begin position="270"/>
        <end position="291"/>
    </location>
</feature>
<dbReference type="InterPro" id="IPR013057">
    <property type="entry name" value="AA_transpt_TM"/>
</dbReference>
<feature type="transmembrane region" description="Helical" evidence="7">
    <location>
        <begin position="737"/>
        <end position="758"/>
    </location>
</feature>
<feature type="transmembrane region" description="Helical" evidence="7">
    <location>
        <begin position="656"/>
        <end position="677"/>
    </location>
</feature>
<feature type="transmembrane region" description="Helical" evidence="7">
    <location>
        <begin position="231"/>
        <end position="250"/>
    </location>
</feature>
<dbReference type="Proteomes" id="UP001172457">
    <property type="component" value="Chromosome 1"/>
</dbReference>
<feature type="transmembrane region" description="Helical" evidence="7">
    <location>
        <begin position="610"/>
        <end position="636"/>
    </location>
</feature>
<dbReference type="Pfam" id="PF01490">
    <property type="entry name" value="Aa_trans"/>
    <property type="match status" value="2"/>
</dbReference>
<dbReference type="PANTHER" id="PTHR48017">
    <property type="entry name" value="OS05G0424000 PROTEIN-RELATED"/>
    <property type="match status" value="1"/>
</dbReference>
<feature type="transmembrane region" description="Helical" evidence="7">
    <location>
        <begin position="189"/>
        <end position="210"/>
    </location>
</feature>
<dbReference type="EMBL" id="JARYMX010000001">
    <property type="protein sequence ID" value="KAJ9568150.1"/>
    <property type="molecule type" value="Genomic_DNA"/>
</dbReference>
<evidence type="ECO:0000256" key="7">
    <source>
        <dbReference type="SAM" id="Phobius"/>
    </source>
</evidence>
<feature type="domain" description="Amino acid transporter transmembrane" evidence="8">
    <location>
        <begin position="1"/>
        <end position="417"/>
    </location>
</feature>
<organism evidence="9 10">
    <name type="scientific">Centaurea solstitialis</name>
    <name type="common">yellow star-thistle</name>
    <dbReference type="NCBI Taxonomy" id="347529"/>
    <lineage>
        <taxon>Eukaryota</taxon>
        <taxon>Viridiplantae</taxon>
        <taxon>Streptophyta</taxon>
        <taxon>Embryophyta</taxon>
        <taxon>Tracheophyta</taxon>
        <taxon>Spermatophyta</taxon>
        <taxon>Magnoliopsida</taxon>
        <taxon>eudicotyledons</taxon>
        <taxon>Gunneridae</taxon>
        <taxon>Pentapetalae</taxon>
        <taxon>asterids</taxon>
        <taxon>campanulids</taxon>
        <taxon>Asterales</taxon>
        <taxon>Asteraceae</taxon>
        <taxon>Carduoideae</taxon>
        <taxon>Cardueae</taxon>
        <taxon>Centaureinae</taxon>
        <taxon>Centaurea</taxon>
    </lineage>
</organism>
<feature type="transmembrane region" description="Helical" evidence="7">
    <location>
        <begin position="488"/>
        <end position="511"/>
    </location>
</feature>
<evidence type="ECO:0000256" key="5">
    <source>
        <dbReference type="ARBA" id="ARBA00022989"/>
    </source>
</evidence>
<dbReference type="GO" id="GO:0016020">
    <property type="term" value="C:membrane"/>
    <property type="evidence" value="ECO:0007669"/>
    <property type="project" value="UniProtKB-SubCell"/>
</dbReference>
<dbReference type="AlphaFoldDB" id="A0AA38U7W4"/>
<evidence type="ECO:0000256" key="3">
    <source>
        <dbReference type="ARBA" id="ARBA00022692"/>
    </source>
</evidence>
<evidence type="ECO:0000256" key="4">
    <source>
        <dbReference type="ARBA" id="ARBA00022970"/>
    </source>
</evidence>
<name>A0AA38U7W4_9ASTR</name>
<sequence length="889" mass="98551">MAWSMAQLGWIAGPLTIMLIASLALVSAFLISNLHVYSNPTNGKITTNHSFLQAVHTILGYKNGLVCGCLVYFSLFKTGVVYVITSATCMRAIRQSNCYHEEGHEAACEYENKYYMLLFGIVQILASQIPNIFHTKWLSIIAAIMSFTYSSIGIGLGLTQMLSEYRIAGEGKIKGSISGISTVNPTQKVWLVAQAIGDIAFSFSFTLILLEIQSTLKSPPSPKVTMKRTCTIAMFVTTSFYVLCGASGYAAFGESTPGNILTGFGFYEPYWLVDFGNACIVLHLIGGYQIYSQTLFVIVERWYAEKFPESSLTSDIGSLKVSVLPKFKFNPLRLCFRSTYVILTMAVAMLFPYFNQVLAFAGSILFWPLTVYFPVEMYIMQKNIVSWSGRWVVLRVYSTFCLLVMIFTFVGSIEGLIFVISYQSSNSTTMAGPGGGDHTPLLQTSSPPHTLTGNVWTAVAHIITGVIGSGVLSLAWSVAQLGWIAGPFALLLFAFITLVSASFICDVHVYSNPNSGATTMNRSYLQAVRTILGYKNGLLCGCLVYFSIFKTGVVYTITSAISMRAIRQSNCYHEEGHDAACEYENKYYMLLFGFVQILASQIPNIFHTKWLSIIAATMSFTYSFIGMALGLAQVIGQGKIEGSIYGISTVNHTQKIWLVAQALGDIAFSFTFSLILLEIQSTLKSPPPQKVTMKKASSIAIFTTTFFYLCCASSGYAAFGDSTPGNLLTGFGFYEPYWLIDFGNACIVLHLVGGYQIYSQTLFAIVERWYAEKYPESVLTRDVGSLKILLLPEFRVNPLRLCFRTTYVVLTVAVGMLFPYFNEVVAFAGSIIFWPLTIYFPVEMYFVQKKIVPWTAKWFVLRVYSTFCLLVTIYILTGSIEGLIAKRFG</sequence>
<gene>
    <name evidence="9" type="ORF">OSB04_004116</name>
</gene>
<feature type="transmembrane region" description="Helical" evidence="7">
    <location>
        <begin position="531"/>
        <end position="557"/>
    </location>
</feature>
<keyword evidence="10" id="KW-1185">Reference proteome</keyword>
<accession>A0AA38U7W4</accession>
<feature type="domain" description="Amino acid transporter transmembrane" evidence="8">
    <location>
        <begin position="452"/>
        <end position="884"/>
    </location>
</feature>
<keyword evidence="3 7" id="KW-0812">Transmembrane</keyword>
<protein>
    <recommendedName>
        <fullName evidence="8">Amino acid transporter transmembrane domain-containing protein</fullName>
    </recommendedName>
</protein>
<feature type="transmembrane region" description="Helical" evidence="7">
    <location>
        <begin position="357"/>
        <end position="375"/>
    </location>
</feature>
<feature type="transmembrane region" description="Helical" evidence="7">
    <location>
        <begin position="455"/>
        <end position="476"/>
    </location>
</feature>
<evidence type="ECO:0000313" key="10">
    <source>
        <dbReference type="Proteomes" id="UP001172457"/>
    </source>
</evidence>
<keyword evidence="6 7" id="KW-0472">Membrane</keyword>
<evidence type="ECO:0000313" key="9">
    <source>
        <dbReference type="EMBL" id="KAJ9568150.1"/>
    </source>
</evidence>
<proteinExistence type="predicted"/>
<feature type="transmembrane region" description="Helical" evidence="7">
    <location>
        <begin position="698"/>
        <end position="717"/>
    </location>
</feature>
<keyword evidence="2" id="KW-0813">Transport</keyword>
<evidence type="ECO:0000256" key="1">
    <source>
        <dbReference type="ARBA" id="ARBA00004370"/>
    </source>
</evidence>
<feature type="transmembrane region" description="Helical" evidence="7">
    <location>
        <begin position="334"/>
        <end position="351"/>
    </location>
</feature>
<evidence type="ECO:0000259" key="8">
    <source>
        <dbReference type="Pfam" id="PF01490"/>
    </source>
</evidence>
<feature type="transmembrane region" description="Helical" evidence="7">
    <location>
        <begin position="859"/>
        <end position="880"/>
    </location>
</feature>
<feature type="transmembrane region" description="Helical" evidence="7">
    <location>
        <begin position="140"/>
        <end position="162"/>
    </location>
</feature>
<evidence type="ECO:0000256" key="6">
    <source>
        <dbReference type="ARBA" id="ARBA00023136"/>
    </source>
</evidence>
<keyword evidence="4" id="KW-0029">Amino-acid transport</keyword>
<evidence type="ECO:0000256" key="2">
    <source>
        <dbReference type="ARBA" id="ARBA00022448"/>
    </source>
</evidence>
<feature type="transmembrane region" description="Helical" evidence="7">
    <location>
        <begin position="396"/>
        <end position="420"/>
    </location>
</feature>
<dbReference type="GO" id="GO:0006865">
    <property type="term" value="P:amino acid transport"/>
    <property type="evidence" value="ECO:0007669"/>
    <property type="project" value="UniProtKB-KW"/>
</dbReference>
<feature type="transmembrane region" description="Helical" evidence="7">
    <location>
        <begin position="827"/>
        <end position="847"/>
    </location>
</feature>
<feature type="transmembrane region" description="Helical" evidence="7">
    <location>
        <begin position="801"/>
        <end position="821"/>
    </location>
</feature>
<feature type="transmembrane region" description="Helical" evidence="7">
    <location>
        <begin position="12"/>
        <end position="31"/>
    </location>
</feature>
<reference evidence="9" key="1">
    <citation type="submission" date="2023-03" db="EMBL/GenBank/DDBJ databases">
        <title>Chromosome-scale reference genome and RAD-based genetic map of yellow starthistle (Centaurea solstitialis) reveal putative structural variation and QTLs associated with invader traits.</title>
        <authorList>
            <person name="Reatini B."/>
            <person name="Cang F.A."/>
            <person name="Jiang Q."/>
            <person name="Mckibben M.T.W."/>
            <person name="Barker M.S."/>
            <person name="Rieseberg L.H."/>
            <person name="Dlugosch K.M."/>
        </authorList>
    </citation>
    <scope>NUCLEOTIDE SEQUENCE</scope>
    <source>
        <strain evidence="9">CAN-66</strain>
        <tissue evidence="9">Leaf</tissue>
    </source>
</reference>
<comment type="subcellular location">
    <subcellularLocation>
        <location evidence="1">Membrane</location>
    </subcellularLocation>
</comment>
<comment type="caution">
    <text evidence="9">The sequence shown here is derived from an EMBL/GenBank/DDBJ whole genome shotgun (WGS) entry which is preliminary data.</text>
</comment>